<accession>A0A9N7Y1A7</accession>
<dbReference type="EMBL" id="CADEAL010000081">
    <property type="protein sequence ID" value="CAB1414000.1"/>
    <property type="molecule type" value="Genomic_DNA"/>
</dbReference>
<protein>
    <submittedName>
        <fullName evidence="1">Uncharacterized protein</fullName>
    </submittedName>
</protein>
<dbReference type="Proteomes" id="UP001153269">
    <property type="component" value="Unassembled WGS sequence"/>
</dbReference>
<sequence length="66" mass="7654">MWTLNTRYINVRRVTIAEVTSTGIVMRTCSVSLLQENDHRVKECAEPQQALILSCMYSLFIMGWNM</sequence>
<proteinExistence type="predicted"/>
<evidence type="ECO:0000313" key="2">
    <source>
        <dbReference type="Proteomes" id="UP001153269"/>
    </source>
</evidence>
<keyword evidence="2" id="KW-1185">Reference proteome</keyword>
<organism evidence="1 2">
    <name type="scientific">Pleuronectes platessa</name>
    <name type="common">European plaice</name>
    <dbReference type="NCBI Taxonomy" id="8262"/>
    <lineage>
        <taxon>Eukaryota</taxon>
        <taxon>Metazoa</taxon>
        <taxon>Chordata</taxon>
        <taxon>Craniata</taxon>
        <taxon>Vertebrata</taxon>
        <taxon>Euteleostomi</taxon>
        <taxon>Actinopterygii</taxon>
        <taxon>Neopterygii</taxon>
        <taxon>Teleostei</taxon>
        <taxon>Neoteleostei</taxon>
        <taxon>Acanthomorphata</taxon>
        <taxon>Carangaria</taxon>
        <taxon>Pleuronectiformes</taxon>
        <taxon>Pleuronectoidei</taxon>
        <taxon>Pleuronectidae</taxon>
        <taxon>Pleuronectes</taxon>
    </lineage>
</organism>
<evidence type="ECO:0000313" key="1">
    <source>
        <dbReference type="EMBL" id="CAB1414000.1"/>
    </source>
</evidence>
<gene>
    <name evidence="1" type="ORF">PLEPLA_LOCUS1703</name>
</gene>
<reference evidence="1" key="1">
    <citation type="submission" date="2020-03" db="EMBL/GenBank/DDBJ databases">
        <authorList>
            <person name="Weist P."/>
        </authorList>
    </citation>
    <scope>NUCLEOTIDE SEQUENCE</scope>
</reference>
<dbReference type="AlphaFoldDB" id="A0A9N7Y1A7"/>
<comment type="caution">
    <text evidence="1">The sequence shown here is derived from an EMBL/GenBank/DDBJ whole genome shotgun (WGS) entry which is preliminary data.</text>
</comment>
<name>A0A9N7Y1A7_PLEPL</name>